<accession>A0AAU7CCH0</accession>
<dbReference type="SUPFAM" id="SSF46689">
    <property type="entry name" value="Homeodomain-like"/>
    <property type="match status" value="2"/>
</dbReference>
<dbReference type="PANTHER" id="PTHR43436">
    <property type="entry name" value="ARAC-FAMILY TRANSCRIPTIONAL REGULATOR"/>
    <property type="match status" value="1"/>
</dbReference>
<dbReference type="PROSITE" id="PS01124">
    <property type="entry name" value="HTH_ARAC_FAMILY_2"/>
    <property type="match status" value="1"/>
</dbReference>
<evidence type="ECO:0000313" key="4">
    <source>
        <dbReference type="EMBL" id="XBH02939.1"/>
    </source>
</evidence>
<dbReference type="Pfam" id="PF12833">
    <property type="entry name" value="HTH_18"/>
    <property type="match status" value="1"/>
</dbReference>
<dbReference type="PANTHER" id="PTHR43436:SF1">
    <property type="entry name" value="TRANSCRIPTIONAL REGULATORY PROTEIN"/>
    <property type="match status" value="1"/>
</dbReference>
<dbReference type="InterPro" id="IPR009594">
    <property type="entry name" value="Tscrpt_reg_HTH_AraC_N"/>
</dbReference>
<dbReference type="RefSeq" id="WP_406695680.1">
    <property type="nucleotide sequence ID" value="NZ_CP155447.1"/>
</dbReference>
<evidence type="ECO:0000256" key="1">
    <source>
        <dbReference type="ARBA" id="ARBA00023015"/>
    </source>
</evidence>
<proteinExistence type="predicted"/>
<evidence type="ECO:0000259" key="3">
    <source>
        <dbReference type="PROSITE" id="PS01124"/>
    </source>
</evidence>
<keyword evidence="2" id="KW-0804">Transcription</keyword>
<dbReference type="EMBL" id="CP155447">
    <property type="protein sequence ID" value="XBH02939.1"/>
    <property type="molecule type" value="Genomic_DNA"/>
</dbReference>
<dbReference type="GO" id="GO:0003700">
    <property type="term" value="F:DNA-binding transcription factor activity"/>
    <property type="evidence" value="ECO:0007669"/>
    <property type="project" value="InterPro"/>
</dbReference>
<dbReference type="Gene3D" id="1.10.10.60">
    <property type="entry name" value="Homeodomain-like"/>
    <property type="match status" value="1"/>
</dbReference>
<name>A0AAU7CCH0_9BACT</name>
<gene>
    <name evidence="4" type="ORF">V5E97_32210</name>
</gene>
<dbReference type="Pfam" id="PF06719">
    <property type="entry name" value="AraC_N"/>
    <property type="match status" value="1"/>
</dbReference>
<dbReference type="InterPro" id="IPR009057">
    <property type="entry name" value="Homeodomain-like_sf"/>
</dbReference>
<protein>
    <submittedName>
        <fullName evidence="4">AraC family transcriptional regulator</fullName>
    </submittedName>
</protein>
<dbReference type="SMART" id="SM00342">
    <property type="entry name" value="HTH_ARAC"/>
    <property type="match status" value="1"/>
</dbReference>
<evidence type="ECO:0000256" key="2">
    <source>
        <dbReference type="ARBA" id="ARBA00023163"/>
    </source>
</evidence>
<reference evidence="4" key="1">
    <citation type="submission" date="2024-05" db="EMBL/GenBank/DDBJ databases">
        <title>Planctomycetes of the genus Singulisphaera possess chitinolytic capabilities.</title>
        <authorList>
            <person name="Ivanova A."/>
        </authorList>
    </citation>
    <scope>NUCLEOTIDE SEQUENCE</scope>
    <source>
        <strain evidence="4">Ch08T</strain>
    </source>
</reference>
<feature type="domain" description="HTH araC/xylS-type" evidence="3">
    <location>
        <begin position="193"/>
        <end position="291"/>
    </location>
</feature>
<dbReference type="InterPro" id="IPR018060">
    <property type="entry name" value="HTH_AraC"/>
</dbReference>
<sequence>MLEPKLAELAALVERFTGQDGVHPTAIAPLCLYRYSTSSPQYQGIYEPGLCIIAQGSKLVMLGGETYRYDRARFLLVSVDLPVVSQVIDSSPESPYLSLKIDLDPGQIGDLLMDLGPSQTQDVPLGRGMAVGPIEFPLLDAVVRLLHLLDNPRDIGILAPLALREITYRLLMGEEGARLRQIAAEDGQAQRIATAIRWIKRNFAQPFRIEALAREVHMSSSGLHHHFKAVTAMSPLQYQKQLRLQEARRLMLSEALDAAAAGYRVGYESPSQFSREYRRFFGEPPQRDLKSLRKAVQPLELK</sequence>
<keyword evidence="1" id="KW-0805">Transcription regulation</keyword>
<organism evidence="4">
    <name type="scientific">Singulisphaera sp. Ch08</name>
    <dbReference type="NCBI Taxonomy" id="3120278"/>
    <lineage>
        <taxon>Bacteria</taxon>
        <taxon>Pseudomonadati</taxon>
        <taxon>Planctomycetota</taxon>
        <taxon>Planctomycetia</taxon>
        <taxon>Isosphaerales</taxon>
        <taxon>Isosphaeraceae</taxon>
        <taxon>Singulisphaera</taxon>
    </lineage>
</organism>
<dbReference type="AlphaFoldDB" id="A0AAU7CCH0"/>
<dbReference type="GO" id="GO:0043565">
    <property type="term" value="F:sequence-specific DNA binding"/>
    <property type="evidence" value="ECO:0007669"/>
    <property type="project" value="InterPro"/>
</dbReference>